<reference evidence="4 5" key="1">
    <citation type="journal article" date="2024" name="G3 (Bethesda)">
        <title>Genome assembly of Hibiscus sabdariffa L. provides insights into metabolisms of medicinal natural products.</title>
        <authorList>
            <person name="Kim T."/>
        </authorList>
    </citation>
    <scope>NUCLEOTIDE SEQUENCE [LARGE SCALE GENOMIC DNA]</scope>
    <source>
        <strain evidence="4">TK-2024</strain>
        <tissue evidence="4">Old leaves</tissue>
    </source>
</reference>
<feature type="domain" description="RRM" evidence="3">
    <location>
        <begin position="50"/>
        <end position="130"/>
    </location>
</feature>
<organism evidence="4 5">
    <name type="scientific">Hibiscus sabdariffa</name>
    <name type="common">roselle</name>
    <dbReference type="NCBI Taxonomy" id="183260"/>
    <lineage>
        <taxon>Eukaryota</taxon>
        <taxon>Viridiplantae</taxon>
        <taxon>Streptophyta</taxon>
        <taxon>Embryophyta</taxon>
        <taxon>Tracheophyta</taxon>
        <taxon>Spermatophyta</taxon>
        <taxon>Magnoliopsida</taxon>
        <taxon>eudicotyledons</taxon>
        <taxon>Gunneridae</taxon>
        <taxon>Pentapetalae</taxon>
        <taxon>rosids</taxon>
        <taxon>malvids</taxon>
        <taxon>Malvales</taxon>
        <taxon>Malvaceae</taxon>
        <taxon>Malvoideae</taxon>
        <taxon>Hibiscus</taxon>
    </lineage>
</organism>
<protein>
    <recommendedName>
        <fullName evidence="3">RRM domain-containing protein</fullName>
    </recommendedName>
</protein>
<dbReference type="InterPro" id="IPR040256">
    <property type="entry name" value="At4g02000-like"/>
</dbReference>
<accession>A0ABR2A709</accession>
<evidence type="ECO:0000256" key="1">
    <source>
        <dbReference type="PROSITE-ProRule" id="PRU00176"/>
    </source>
</evidence>
<dbReference type="Pfam" id="PF00076">
    <property type="entry name" value="RRM_1"/>
    <property type="match status" value="1"/>
</dbReference>
<dbReference type="PANTHER" id="PTHR31286">
    <property type="entry name" value="GLYCINE-RICH CELL WALL STRUCTURAL PROTEIN 1.8-LIKE"/>
    <property type="match status" value="1"/>
</dbReference>
<dbReference type="Gene3D" id="3.30.70.330">
    <property type="match status" value="1"/>
</dbReference>
<dbReference type="Proteomes" id="UP001396334">
    <property type="component" value="Unassembled WGS sequence"/>
</dbReference>
<dbReference type="EMBL" id="JBBPBN010000347">
    <property type="protein sequence ID" value="KAK8488507.1"/>
    <property type="molecule type" value="Genomic_DNA"/>
</dbReference>
<dbReference type="InterPro" id="IPR000504">
    <property type="entry name" value="RRM_dom"/>
</dbReference>
<name>A0ABR2A709_9ROSI</name>
<evidence type="ECO:0000256" key="2">
    <source>
        <dbReference type="SAM" id="MobiDB-lite"/>
    </source>
</evidence>
<feature type="compositionally biased region" description="Pro residues" evidence="2">
    <location>
        <begin position="670"/>
        <end position="739"/>
    </location>
</feature>
<feature type="compositionally biased region" description="Pro residues" evidence="2">
    <location>
        <begin position="654"/>
        <end position="664"/>
    </location>
</feature>
<gene>
    <name evidence="4" type="ORF">V6N11_045070</name>
</gene>
<proteinExistence type="predicted"/>
<comment type="caution">
    <text evidence="4">The sequence shown here is derived from an EMBL/GenBank/DDBJ whole genome shotgun (WGS) entry which is preliminary data.</text>
</comment>
<feature type="region of interest" description="Disordered" evidence="2">
    <location>
        <begin position="635"/>
        <end position="739"/>
    </location>
</feature>
<dbReference type="InterPro" id="IPR035979">
    <property type="entry name" value="RBD_domain_sf"/>
</dbReference>
<dbReference type="PANTHER" id="PTHR31286:SF180">
    <property type="entry name" value="OS10G0362600 PROTEIN"/>
    <property type="match status" value="1"/>
</dbReference>
<dbReference type="CDD" id="cd00590">
    <property type="entry name" value="RRM_SF"/>
    <property type="match status" value="1"/>
</dbReference>
<sequence>MAAERQLRSGGRRWGFVSHRSKPYGFVAKFKKERSQMKENDIKGFKRSGFSVFVNYVSKKLHPLTLKEAFSVYGKVLDVYIAYNNSRRRNMQNTFAFVRFSKEEEGQAAVEKANNRVMDGFKIKVYWDRKQPGLRGEVKSQDSKEFLEQKVIGKVANGVDGRSYKEVLVSNYFGHNDFSQEAVEDGAEQSKYDNIIVSEPIAEISINIKEKDKQWLKKCLVGQIVAMYDASFVQQMLTLEGFKVKVSCWSGYYVIISFEEEEQIEIFWDLKESVLKPWLVDIDTVENFMIQKKLRVWVSLEGLPLEAWNEAALMSIGSLWGNVIRLDTDTSEKNRLDVAKILIGVKCPSAVPPLLKVTLNGEVSSVKVRTSEYEEERVWLDNEEPNSWHECPSEEMDDYQGKVGLEMKDNDDSNSLRDGEQLISHVEKAELIEKGGDSTKVNNLSTDTGSKVLKNVCGPTFGKSIDKERMSQQKNHTVSTEVGLDKNNLYEVQIVSGSSISADSSQSVSIEPVLDPFTGLFSIKPKLISPLQGKHLLSFPNSETRHAGRCANPYSKLNSLGKFSAANPVGGLCDESLSESAAKSKVGVGAKTDCVLCSQWIGDPSSVPDIFRSIVADILQLCEGLEWSIKSIQRSENGTADKLAKSGISRSHSPAPPPPPPPDPPRQDPFAPPPPHVYGAPPPPSPYYVAPPPPPPPHHNHPPVPPPHAFSPPPGPPPPPYFDPYRPPPPWNRPHPPPY</sequence>
<keyword evidence="1" id="KW-0694">RNA-binding</keyword>
<dbReference type="SUPFAM" id="SSF54928">
    <property type="entry name" value="RNA-binding domain, RBD"/>
    <property type="match status" value="1"/>
</dbReference>
<evidence type="ECO:0000259" key="3">
    <source>
        <dbReference type="PROSITE" id="PS50102"/>
    </source>
</evidence>
<dbReference type="SMART" id="SM00360">
    <property type="entry name" value="RRM"/>
    <property type="match status" value="1"/>
</dbReference>
<dbReference type="InterPro" id="IPR012677">
    <property type="entry name" value="Nucleotide-bd_a/b_plait_sf"/>
</dbReference>
<keyword evidence="5" id="KW-1185">Reference proteome</keyword>
<dbReference type="PROSITE" id="PS50102">
    <property type="entry name" value="RRM"/>
    <property type="match status" value="1"/>
</dbReference>
<evidence type="ECO:0000313" key="4">
    <source>
        <dbReference type="EMBL" id="KAK8488507.1"/>
    </source>
</evidence>
<evidence type="ECO:0000313" key="5">
    <source>
        <dbReference type="Proteomes" id="UP001396334"/>
    </source>
</evidence>